<evidence type="ECO:0000313" key="1">
    <source>
        <dbReference type="EMBL" id="KAK1145696.1"/>
    </source>
</evidence>
<name>A0ACC3B5P3_9EURO</name>
<gene>
    <name evidence="1" type="ORF">N8T08_003932</name>
</gene>
<proteinExistence type="predicted"/>
<dbReference type="Proteomes" id="UP001177260">
    <property type="component" value="Unassembled WGS sequence"/>
</dbReference>
<evidence type="ECO:0000313" key="2">
    <source>
        <dbReference type="Proteomes" id="UP001177260"/>
    </source>
</evidence>
<comment type="caution">
    <text evidence="1">The sequence shown here is derived from an EMBL/GenBank/DDBJ whole genome shotgun (WGS) entry which is preliminary data.</text>
</comment>
<protein>
    <submittedName>
        <fullName evidence="1">Uncharacterized protein</fullName>
    </submittedName>
</protein>
<accession>A0ACC3B5P3</accession>
<dbReference type="EMBL" id="JAOPJF010000022">
    <property type="protein sequence ID" value="KAK1145696.1"/>
    <property type="molecule type" value="Genomic_DNA"/>
</dbReference>
<reference evidence="1 2" key="1">
    <citation type="journal article" date="2023" name="ACS Omega">
        <title>Identification of the Neoaspergillic Acid Biosynthesis Gene Cluster by Establishing an In Vitro CRISPR-Ribonucleoprotein Genetic System in Aspergillus melleus.</title>
        <authorList>
            <person name="Yuan B."/>
            <person name="Grau M.F."/>
            <person name="Murata R.M."/>
            <person name="Torok T."/>
            <person name="Venkateswaran K."/>
            <person name="Stajich J.E."/>
            <person name="Wang C.C.C."/>
        </authorList>
    </citation>
    <scope>NUCLEOTIDE SEQUENCE [LARGE SCALE GENOMIC DNA]</scope>
    <source>
        <strain evidence="1 2">IMV 1140</strain>
    </source>
</reference>
<keyword evidence="2" id="KW-1185">Reference proteome</keyword>
<sequence>MEKSPRDLYKTGECSDLTVTCQGRTFQVHKAIVFPQCPFLAAAYDGRKTVDDTIHLPDEKPEFVALLFQFIYLGNYSDGEYLDELPAIQTMMGTDSVDGEMLTKDPDAIMSMKLDSEEYLIYPEDVDDPSLADDDTEDPIYKPEEDTDEESCESDEPFEYDSQYESDSQDGVKLEEKGACEASSHQGLVKSPQVEAMDTCDDSDHKLVILSIRKKGKEEEGAVSRPKNPLFTSLQMYLLAKKYQIPALRLLVRKEHALTWKTGSANPDGFLEVIDDVFTYTEPGDPLRRFLCNLISHNYAMQADIREKFGPLIEKHKDFAVPMLDGMVRYAALNERTTQVHFEDAGRQLRCEPEHFEQRFEQSSSAIAWTLEELKEY</sequence>
<organism evidence="1 2">
    <name type="scientific">Aspergillus melleus</name>
    <dbReference type="NCBI Taxonomy" id="138277"/>
    <lineage>
        <taxon>Eukaryota</taxon>
        <taxon>Fungi</taxon>
        <taxon>Dikarya</taxon>
        <taxon>Ascomycota</taxon>
        <taxon>Pezizomycotina</taxon>
        <taxon>Eurotiomycetes</taxon>
        <taxon>Eurotiomycetidae</taxon>
        <taxon>Eurotiales</taxon>
        <taxon>Aspergillaceae</taxon>
        <taxon>Aspergillus</taxon>
        <taxon>Aspergillus subgen. Circumdati</taxon>
    </lineage>
</organism>